<organism evidence="6 7">
    <name type="scientific">Neisseria wadsworthii 9715</name>
    <dbReference type="NCBI Taxonomy" id="1030841"/>
    <lineage>
        <taxon>Bacteria</taxon>
        <taxon>Pseudomonadati</taxon>
        <taxon>Pseudomonadota</taxon>
        <taxon>Betaproteobacteria</taxon>
        <taxon>Neisseriales</taxon>
        <taxon>Neisseriaceae</taxon>
        <taxon>Neisseria</taxon>
    </lineage>
</organism>
<dbReference type="GO" id="GO:0003677">
    <property type="term" value="F:DNA binding"/>
    <property type="evidence" value="ECO:0007669"/>
    <property type="project" value="UniProtKB-KW"/>
</dbReference>
<keyword evidence="3" id="KW-0804">Transcription</keyword>
<keyword evidence="1" id="KW-0805">Transcription regulation</keyword>
<evidence type="ECO:0000259" key="4">
    <source>
        <dbReference type="Pfam" id="PF00717"/>
    </source>
</evidence>
<dbReference type="InterPro" id="IPR015927">
    <property type="entry name" value="Peptidase_S24_S26A/B/C"/>
</dbReference>
<dbReference type="InterPro" id="IPR036286">
    <property type="entry name" value="LexA/Signal_pep-like_sf"/>
</dbReference>
<gene>
    <name evidence="6" type="ORF">HMPREF9370_1004</name>
</gene>
<dbReference type="PANTHER" id="PTHR40661:SF3">
    <property type="entry name" value="FELS-1 PROPHAGE TRANSCRIPTIONAL REGULATOR"/>
    <property type="match status" value="1"/>
</dbReference>
<accession>G4CPJ4</accession>
<evidence type="ECO:0000313" key="6">
    <source>
        <dbReference type="EMBL" id="EGZ47757.1"/>
    </source>
</evidence>
<dbReference type="Gene3D" id="2.10.109.10">
    <property type="entry name" value="Umud Fragment, subunit A"/>
    <property type="match status" value="1"/>
</dbReference>
<dbReference type="Pfam" id="PF00717">
    <property type="entry name" value="Peptidase_S24"/>
    <property type="match status" value="1"/>
</dbReference>
<feature type="domain" description="Peptidase S24/S26A/S26B/S26C" evidence="4">
    <location>
        <begin position="121"/>
        <end position="243"/>
    </location>
</feature>
<evidence type="ECO:0000259" key="5">
    <source>
        <dbReference type="Pfam" id="PF07022"/>
    </source>
</evidence>
<dbReference type="InterPro" id="IPR039418">
    <property type="entry name" value="LexA-like"/>
</dbReference>
<dbReference type="PATRIC" id="fig|1030841.3.peg.983"/>
<reference evidence="6 7" key="1">
    <citation type="submission" date="2011-06" db="EMBL/GenBank/DDBJ databases">
        <authorList>
            <person name="Muzny D."/>
            <person name="Qin X."/>
            <person name="Deng J."/>
            <person name="Jiang H."/>
            <person name="Liu Y."/>
            <person name="Qu J."/>
            <person name="Song X.-Z."/>
            <person name="Zhang L."/>
            <person name="Thornton R."/>
            <person name="Coyle M."/>
            <person name="Francisco L."/>
            <person name="Jackson L."/>
            <person name="Javaid M."/>
            <person name="Korchina V."/>
            <person name="Kovar C."/>
            <person name="Mata R."/>
            <person name="Mathew T."/>
            <person name="Ngo R."/>
            <person name="Nguyen L."/>
            <person name="Nguyen N."/>
            <person name="Okwuonu G."/>
            <person name="Ongeri F."/>
            <person name="Pham C."/>
            <person name="Simmons D."/>
            <person name="Wilczek-Boney K."/>
            <person name="Hale W."/>
            <person name="Jakkamsetti A."/>
            <person name="Pham P."/>
            <person name="Ruth R."/>
            <person name="San Lucas F."/>
            <person name="Warren J."/>
            <person name="Zhang J."/>
            <person name="Zhao Z."/>
            <person name="Zhou C."/>
            <person name="Zhu D."/>
            <person name="Lee S."/>
            <person name="Bess C."/>
            <person name="Blankenburg K."/>
            <person name="Forbes L."/>
            <person name="Fu Q."/>
            <person name="Gubbala S."/>
            <person name="Hirani K."/>
            <person name="Jayaseelan J.C."/>
            <person name="Lara F."/>
            <person name="Munidasa M."/>
            <person name="Palculict T."/>
            <person name="Patil S."/>
            <person name="Pu L.-L."/>
            <person name="Saada N."/>
            <person name="Tang L."/>
            <person name="Weissenberger G."/>
            <person name="Zhu Y."/>
            <person name="Hemphill L."/>
            <person name="Shang Y."/>
            <person name="Youmans B."/>
            <person name="Ayvaz T."/>
            <person name="Ross M."/>
            <person name="Santibanez J."/>
            <person name="Aqrawi P."/>
            <person name="Gross S."/>
            <person name="Joshi V."/>
            <person name="Fowler G."/>
            <person name="Nazareth L."/>
            <person name="Reid J."/>
            <person name="Worley K."/>
            <person name="Petrosino J."/>
            <person name="Highlander S."/>
            <person name="Gibbs R."/>
        </authorList>
    </citation>
    <scope>NUCLEOTIDE SEQUENCE [LARGE SCALE GENOMIC DNA]</scope>
    <source>
        <strain evidence="6 7">9715</strain>
    </source>
</reference>
<dbReference type="HOGENOM" id="CLU_066192_1_7_4"/>
<evidence type="ECO:0000256" key="2">
    <source>
        <dbReference type="ARBA" id="ARBA00023125"/>
    </source>
</evidence>
<keyword evidence="7" id="KW-1185">Reference proteome</keyword>
<name>G4CPJ4_9NEIS</name>
<proteinExistence type="predicted"/>
<dbReference type="EC" id="3.4.21.-" evidence="6"/>
<dbReference type="Pfam" id="PF07022">
    <property type="entry name" value="Phage_CI_repr"/>
    <property type="match status" value="1"/>
</dbReference>
<sequence>MNADFFYGSTASDVFERIKLVLGVKTSKELSFKTGMSESGISSAIKRNSIPYAFCADLSLSTGVPVDWLLFGDVDGDNHYRAIDPNYFNKAYLNADFVTQTGKFIESPIINSDTSNTTPVPLYDTPASAGNGSFFDTENIIQHVPFDTAWLKQEGLNQKNLVCLPIKGDSMQPGLIDGDIVLVNRAAQQGDGVFVLRIGDALRIKRLQWLANGSLRISSDNPLYQPEILDLSQLDDSQFAIIGACHTKIGRVS</sequence>
<keyword evidence="2" id="KW-0238">DNA-binding</keyword>
<dbReference type="AlphaFoldDB" id="G4CPJ4"/>
<evidence type="ECO:0000313" key="7">
    <source>
        <dbReference type="Proteomes" id="UP000005336"/>
    </source>
</evidence>
<dbReference type="InterPro" id="IPR010982">
    <property type="entry name" value="Lambda_DNA-bd_dom_sf"/>
</dbReference>
<keyword evidence="6" id="KW-0378">Hydrolase</keyword>
<dbReference type="SUPFAM" id="SSF51306">
    <property type="entry name" value="LexA/Signal peptidase"/>
    <property type="match status" value="1"/>
</dbReference>
<dbReference type="STRING" id="1030841.HMPREF9370_1004"/>
<protein>
    <submittedName>
        <fullName evidence="6">S24 family peptidase</fullName>
        <ecNumber evidence="6">3.4.21.-</ecNumber>
    </submittedName>
</protein>
<dbReference type="EMBL" id="AGAZ01000038">
    <property type="protein sequence ID" value="EGZ47757.1"/>
    <property type="molecule type" value="Genomic_DNA"/>
</dbReference>
<dbReference type="GO" id="GO:0045892">
    <property type="term" value="P:negative regulation of DNA-templated transcription"/>
    <property type="evidence" value="ECO:0007669"/>
    <property type="project" value="InterPro"/>
</dbReference>
<dbReference type="PANTHER" id="PTHR40661">
    <property type="match status" value="1"/>
</dbReference>
<feature type="domain" description="Bacteriophage CI repressor N-terminal" evidence="5">
    <location>
        <begin position="13"/>
        <end position="73"/>
    </location>
</feature>
<dbReference type="Gene3D" id="1.10.260.40">
    <property type="entry name" value="lambda repressor-like DNA-binding domains"/>
    <property type="match status" value="1"/>
</dbReference>
<comment type="caution">
    <text evidence="6">The sequence shown here is derived from an EMBL/GenBank/DDBJ whole genome shotgun (WGS) entry which is preliminary data.</text>
</comment>
<dbReference type="GO" id="GO:0016787">
    <property type="term" value="F:hydrolase activity"/>
    <property type="evidence" value="ECO:0007669"/>
    <property type="project" value="UniProtKB-KW"/>
</dbReference>
<dbReference type="CDD" id="cd06529">
    <property type="entry name" value="S24_LexA-like"/>
    <property type="match status" value="1"/>
</dbReference>
<dbReference type="Proteomes" id="UP000005336">
    <property type="component" value="Unassembled WGS sequence"/>
</dbReference>
<evidence type="ECO:0000256" key="1">
    <source>
        <dbReference type="ARBA" id="ARBA00023015"/>
    </source>
</evidence>
<dbReference type="InterPro" id="IPR010744">
    <property type="entry name" value="Phage_CI_N"/>
</dbReference>
<evidence type="ECO:0000256" key="3">
    <source>
        <dbReference type="ARBA" id="ARBA00023163"/>
    </source>
</evidence>